<evidence type="ECO:0000313" key="3">
    <source>
        <dbReference type="Proteomes" id="UP000025231"/>
    </source>
</evidence>
<keyword evidence="1" id="KW-0472">Membrane</keyword>
<dbReference type="Proteomes" id="UP000025231">
    <property type="component" value="Chromosome"/>
</dbReference>
<dbReference type="AlphaFoldDB" id="A0ABC8A170"/>
<sequence length="41" mass="4425">MLSLTISLILWACGKLPVFLFYVFIAAKFPSISCCSSVALA</sequence>
<gene>
    <name evidence="2" type="ORF">ECRM12581_26380</name>
</gene>
<feature type="transmembrane region" description="Helical" evidence="1">
    <location>
        <begin position="6"/>
        <end position="27"/>
    </location>
</feature>
<organism evidence="2 3">
    <name type="scientific">Escherichia coli O145:H28 (strain RM12581)</name>
    <dbReference type="NCBI Taxonomy" id="1248823"/>
    <lineage>
        <taxon>Bacteria</taxon>
        <taxon>Pseudomonadati</taxon>
        <taxon>Pseudomonadota</taxon>
        <taxon>Gammaproteobacteria</taxon>
        <taxon>Enterobacterales</taxon>
        <taxon>Enterobacteriaceae</taxon>
        <taxon>Escherichia</taxon>
    </lineage>
</organism>
<dbReference type="EMBL" id="CP007136">
    <property type="protein sequence ID" value="AHY73806.1"/>
    <property type="molecule type" value="Genomic_DNA"/>
</dbReference>
<keyword evidence="1" id="KW-1133">Transmembrane helix</keyword>
<evidence type="ECO:0000313" key="2">
    <source>
        <dbReference type="EMBL" id="AHY73806.1"/>
    </source>
</evidence>
<evidence type="ECO:0000256" key="1">
    <source>
        <dbReference type="SAM" id="Phobius"/>
    </source>
</evidence>
<keyword evidence="1" id="KW-0812">Transmembrane</keyword>
<accession>A0ABC8A170</accession>
<protein>
    <submittedName>
        <fullName evidence="2">Uncharacterized protein</fullName>
    </submittedName>
</protein>
<reference evidence="2 3" key="1">
    <citation type="journal article" date="2014" name="Genome Announc.">
        <title>Complete Genome Sequences of Two Escherichia coli O145:H28 Outbreak Strains of Food Origin.</title>
        <authorList>
            <person name="Cooper K.K."/>
            <person name="Mandrell R.E."/>
            <person name="Louie J.W."/>
            <person name="Korlach J."/>
            <person name="Clark T.A."/>
            <person name="Parker C.T."/>
            <person name="Huynh S."/>
            <person name="Chain P.S."/>
            <person name="Ahmed S."/>
            <person name="Carter M.Q."/>
        </authorList>
    </citation>
    <scope>NUCLEOTIDE SEQUENCE [LARGE SCALE GENOMIC DNA]</scope>
    <source>
        <strain evidence="2 3">RM12581</strain>
    </source>
</reference>
<proteinExistence type="predicted"/>
<name>A0ABC8A170_ECOLR</name>